<feature type="domain" description="Ska2 N-terminal" evidence="2">
    <location>
        <begin position="10"/>
        <end position="110"/>
    </location>
</feature>
<evidence type="ECO:0000313" key="4">
    <source>
        <dbReference type="Proteomes" id="UP000183832"/>
    </source>
</evidence>
<feature type="coiled-coil region" evidence="1">
    <location>
        <begin position="6"/>
        <end position="33"/>
    </location>
</feature>
<evidence type="ECO:0000313" key="3">
    <source>
        <dbReference type="EMBL" id="CRL08739.1"/>
    </source>
</evidence>
<name>A0A1J1J8K7_9DIPT</name>
<dbReference type="STRING" id="568069.A0A1J1J8K7"/>
<gene>
    <name evidence="3" type="ORF">CLUMA_CG021343</name>
</gene>
<proteinExistence type="predicted"/>
<dbReference type="Gene3D" id="6.10.250.1380">
    <property type="match status" value="1"/>
</dbReference>
<keyword evidence="4" id="KW-1185">Reference proteome</keyword>
<reference evidence="3 4" key="1">
    <citation type="submission" date="2015-04" db="EMBL/GenBank/DDBJ databases">
        <authorList>
            <person name="Syromyatnikov M.Y."/>
            <person name="Popov V.N."/>
        </authorList>
    </citation>
    <scope>NUCLEOTIDE SEQUENCE [LARGE SCALE GENOMIC DNA]</scope>
</reference>
<dbReference type="OrthoDB" id="8182512at2759"/>
<dbReference type="AlphaFoldDB" id="A0A1J1J8K7"/>
<evidence type="ECO:0000259" key="2">
    <source>
        <dbReference type="Pfam" id="PF16740"/>
    </source>
</evidence>
<dbReference type="Proteomes" id="UP000183832">
    <property type="component" value="Unassembled WGS sequence"/>
</dbReference>
<organism evidence="3 4">
    <name type="scientific">Clunio marinus</name>
    <dbReference type="NCBI Taxonomy" id="568069"/>
    <lineage>
        <taxon>Eukaryota</taxon>
        <taxon>Metazoa</taxon>
        <taxon>Ecdysozoa</taxon>
        <taxon>Arthropoda</taxon>
        <taxon>Hexapoda</taxon>
        <taxon>Insecta</taxon>
        <taxon>Pterygota</taxon>
        <taxon>Neoptera</taxon>
        <taxon>Endopterygota</taxon>
        <taxon>Diptera</taxon>
        <taxon>Nematocera</taxon>
        <taxon>Chironomoidea</taxon>
        <taxon>Chironomidae</taxon>
        <taxon>Clunio</taxon>
    </lineage>
</organism>
<keyword evidence="1" id="KW-0175">Coiled coil</keyword>
<protein>
    <submittedName>
        <fullName evidence="3">CLUMA_CG021343, isoform A</fullName>
    </submittedName>
</protein>
<sequence>MMSETLYSLEKSVDNANNQLDTLASKLIKVEKNILPDPIENSDEPVDAECVIELLESVSDVTSDYVTLRKDLTEMHHLQQEMSTNLRYQMQLMSQTFYLLKQKIEVNNLQPHIKQQFAQNQKLLRQKSALSLPTSHLSTMTLYHDRK</sequence>
<dbReference type="InterPro" id="IPR042091">
    <property type="entry name" value="Ska2_N"/>
</dbReference>
<accession>A0A1J1J8K7</accession>
<evidence type="ECO:0000256" key="1">
    <source>
        <dbReference type="SAM" id="Coils"/>
    </source>
</evidence>
<dbReference type="Pfam" id="PF16740">
    <property type="entry name" value="SKA2"/>
    <property type="match status" value="1"/>
</dbReference>
<dbReference type="EMBL" id="CVRI01000075">
    <property type="protein sequence ID" value="CRL08739.1"/>
    <property type="molecule type" value="Genomic_DNA"/>
</dbReference>